<feature type="domain" description="MIB/HERC2" evidence="5">
    <location>
        <begin position="14"/>
        <end position="83"/>
    </location>
</feature>
<feature type="compositionally biased region" description="Low complexity" evidence="3">
    <location>
        <begin position="722"/>
        <end position="740"/>
    </location>
</feature>
<feature type="region of interest" description="Disordered" evidence="3">
    <location>
        <begin position="823"/>
        <end position="894"/>
    </location>
</feature>
<reference evidence="6 7" key="1">
    <citation type="submission" date="2024-02" db="EMBL/GenBank/DDBJ databases">
        <authorList>
            <person name="Chen Y."/>
            <person name="Shah S."/>
            <person name="Dougan E. K."/>
            <person name="Thang M."/>
            <person name="Chan C."/>
        </authorList>
    </citation>
    <scope>NUCLEOTIDE SEQUENCE [LARGE SCALE GENOMIC DNA]</scope>
</reference>
<evidence type="ECO:0000313" key="6">
    <source>
        <dbReference type="EMBL" id="CAK9072409.1"/>
    </source>
</evidence>
<feature type="domain" description="MIB/HERC2" evidence="5">
    <location>
        <begin position="247"/>
        <end position="320"/>
    </location>
</feature>
<accession>A0ABP0PBH7</accession>
<feature type="region of interest" description="Disordered" evidence="3">
    <location>
        <begin position="1018"/>
        <end position="1039"/>
    </location>
</feature>
<dbReference type="SUPFAM" id="SSF49599">
    <property type="entry name" value="TRAF domain-like"/>
    <property type="match status" value="2"/>
</dbReference>
<feature type="domain" description="MIB/HERC2" evidence="5">
    <location>
        <begin position="569"/>
        <end position="640"/>
    </location>
</feature>
<keyword evidence="6" id="KW-0808">Transferase</keyword>
<keyword evidence="2" id="KW-0175">Coiled coil</keyword>
<dbReference type="SMART" id="SM00184">
    <property type="entry name" value="RING"/>
    <property type="match status" value="2"/>
</dbReference>
<dbReference type="Pfam" id="PF06701">
    <property type="entry name" value="MIB_HERC2"/>
    <property type="match status" value="7"/>
</dbReference>
<feature type="compositionally biased region" description="Low complexity" evidence="3">
    <location>
        <begin position="840"/>
        <end position="849"/>
    </location>
</feature>
<feature type="domain" description="RING-type" evidence="4">
    <location>
        <begin position="1054"/>
        <end position="1092"/>
    </location>
</feature>
<feature type="domain" description="MIB/HERC2" evidence="5">
    <location>
        <begin position="855"/>
        <end position="926"/>
    </location>
</feature>
<sequence length="1245" mass="134768">MRAARELRSQREAGEVLRFWGVGIRVRRGPDWSWGDQDGGGTGIIVEGAEEDGWVRVKWDAGGEDNYRIGAGGDYDLTIAESHRDIRVGDEVRFTQPNEVVDFADCPGSTLLFNAGWTVTVREIDGGWFTSTRWPAQWAPVRVVQLVHSTEAAEAAPDVIAGSSALPAGEVLRSAQLGVRVRRGPDWDWDDQDGGGPGTTVEGCDHDGWVSVRWDAGGEYNYRVGERGLHDLVVDSSTAQSAAPSVQPGEVLRLAVAGIRVRRGPDWDWGGQDGGEGGLGTTTDNPALIGVQVRWDHDGSTNSYRVGRDGNYDLIVADVDGVPGADSRAAAGASSQSTAPAEPEGGHDEQWLDMEEATSMQCPICFCVPRDALAHECGNLFCEICWTRWIAQNSKCPVCREDGSSIVKAFRDQRKILNLMIRCPLGCEETFRLGDKEAHVSQCPKRKERCSLCGEEVLAEMISVHKKDGFRGTFSMTPAEECKARPMPCELCGEKVKMDELEAHMAANVGSHILALLKENKSLKKENESLKMDNGALKLRVDELEKRMIGSSKGDQQMRAARELRSQREVGEVLRFAQVGIRVRRGPDWEWDDQDGGGPGTIVEGADEDGWVRVKWDVGGEDNYRVGAGGSYDLMLESSTPPSVQPGEVLRSPMVGVRVRRGPDWRWDEQDGGAGHLGTTTKRSHEGWVTVRWDLDSGNTYNYRVGGDGGYDLVVAEAGDAGDAGGARSSAAGSARASGETTREAREGAASGQVLRSAEVGVRVRAAPGWEWGDQGGGGLGTTAGATLPGWVRVSWDDGSTNSYQVGANNMYDLIVAEAHRASGTDQAPPAETTNHESAAEASTASTASTPPPAQPGEVLRSAEVGVRVRRGPDWEWGDQDGGGVGTTEEDPDPGWVRVRWDHSRRRGAYRVGLRGLHDLIVVERPGANSTSSSGPIQRSAAVQPGEVLRSAVVGVRVRRGPGWDWGDQDGGGLGTTTGEGGLGVLVTWDHGDRMNSYHIGPDRYDLIVAEAHGARGREGAAAAASSQTTAPAEPEGGHDEQWLDMEEATGMQCPICFCVPRDALAHECGNLFCEICWTRWIAQNSRCPVCREDGVSIAKAFRDQRKILNLMIRCPLGCEETFRLGDKEEHVSQCPKRKERCSLCGEEVLDECKARPTPCELCGEQVKVDQLEAHLAANVGSHMLVLLKENKSLKKDNESLRVRVHELERQQPGVTLRAAASATQAVSMSTSPEGGRNLRRSPTF</sequence>
<feature type="domain" description="MIB/HERC2" evidence="5">
    <location>
        <begin position="167"/>
        <end position="238"/>
    </location>
</feature>
<keyword evidence="7" id="KW-1185">Reference proteome</keyword>
<feature type="region of interest" description="Disordered" evidence="3">
    <location>
        <begin position="722"/>
        <end position="753"/>
    </location>
</feature>
<comment type="caution">
    <text evidence="6">The sequence shown here is derived from an EMBL/GenBank/DDBJ whole genome shotgun (WGS) entry which is preliminary data.</text>
</comment>
<organism evidence="6 7">
    <name type="scientific">Durusdinium trenchii</name>
    <dbReference type="NCBI Taxonomy" id="1381693"/>
    <lineage>
        <taxon>Eukaryota</taxon>
        <taxon>Sar</taxon>
        <taxon>Alveolata</taxon>
        <taxon>Dinophyceae</taxon>
        <taxon>Suessiales</taxon>
        <taxon>Symbiodiniaceae</taxon>
        <taxon>Durusdinium</taxon>
    </lineage>
</organism>
<dbReference type="Pfam" id="PF13920">
    <property type="entry name" value="zf-C3HC4_3"/>
    <property type="match status" value="2"/>
</dbReference>
<dbReference type="EMBL" id="CAXAMM010034180">
    <property type="protein sequence ID" value="CAK9072409.1"/>
    <property type="molecule type" value="Genomic_DNA"/>
</dbReference>
<keyword evidence="1" id="KW-0479">Metal-binding</keyword>
<evidence type="ECO:0000256" key="1">
    <source>
        <dbReference type="PROSITE-ProRule" id="PRU00175"/>
    </source>
</evidence>
<dbReference type="Proteomes" id="UP001642464">
    <property type="component" value="Unassembled WGS sequence"/>
</dbReference>
<gene>
    <name evidence="6" type="ORF">SCF082_LOCUS35617</name>
</gene>
<evidence type="ECO:0000256" key="2">
    <source>
        <dbReference type="SAM" id="Coils"/>
    </source>
</evidence>
<dbReference type="PROSITE" id="PS50089">
    <property type="entry name" value="ZF_RING_2"/>
    <property type="match status" value="2"/>
</dbReference>
<dbReference type="SUPFAM" id="SSF57850">
    <property type="entry name" value="RING/U-box"/>
    <property type="match status" value="2"/>
</dbReference>
<dbReference type="PANTHER" id="PTHR24202:SF4">
    <property type="entry name" value="E3 UBIQUITIN-PROTEIN LIGASE MIB2-RELATED"/>
    <property type="match status" value="1"/>
</dbReference>
<dbReference type="InterPro" id="IPR010606">
    <property type="entry name" value="Mib_Herc2"/>
</dbReference>
<keyword evidence="1" id="KW-0862">Zinc</keyword>
<feature type="coiled-coil region" evidence="2">
    <location>
        <begin position="513"/>
        <end position="547"/>
    </location>
</feature>
<dbReference type="InterPro" id="IPR001841">
    <property type="entry name" value="Znf_RING"/>
</dbReference>
<dbReference type="InterPro" id="IPR037252">
    <property type="entry name" value="Mib_Herc2_sf"/>
</dbReference>
<evidence type="ECO:0000313" key="7">
    <source>
        <dbReference type="Proteomes" id="UP001642464"/>
    </source>
</evidence>
<feature type="domain" description="RING-type" evidence="4">
    <location>
        <begin position="362"/>
        <end position="400"/>
    </location>
</feature>
<feature type="compositionally biased region" description="Polar residues" evidence="3">
    <location>
        <begin position="1222"/>
        <end position="1233"/>
    </location>
</feature>
<feature type="region of interest" description="Disordered" evidence="3">
    <location>
        <begin position="1220"/>
        <end position="1245"/>
    </location>
</feature>
<proteinExistence type="predicted"/>
<feature type="region of interest" description="Disordered" evidence="3">
    <location>
        <begin position="325"/>
        <end position="347"/>
    </location>
</feature>
<dbReference type="SUPFAM" id="SSF159034">
    <property type="entry name" value="Mib/herc2 domain-like"/>
    <property type="match status" value="8"/>
</dbReference>
<dbReference type="CDD" id="cd16449">
    <property type="entry name" value="RING-HC"/>
    <property type="match status" value="1"/>
</dbReference>
<evidence type="ECO:0000259" key="5">
    <source>
        <dbReference type="PROSITE" id="PS51416"/>
    </source>
</evidence>
<dbReference type="GO" id="GO:0016740">
    <property type="term" value="F:transferase activity"/>
    <property type="evidence" value="ECO:0007669"/>
    <property type="project" value="UniProtKB-KW"/>
</dbReference>
<protein>
    <submittedName>
        <fullName evidence="6">E3 ubiquitin-protein ligase MIB2 (Mind bomb homolog 2) (RING-type E3 ubiquitin transferase MIB2)</fullName>
    </submittedName>
</protein>
<dbReference type="Gene3D" id="3.30.40.10">
    <property type="entry name" value="Zinc/RING finger domain, C3HC4 (zinc finger)"/>
    <property type="match status" value="4"/>
</dbReference>
<dbReference type="PROSITE" id="PS51416">
    <property type="entry name" value="MIB_HERC2"/>
    <property type="match status" value="8"/>
</dbReference>
<feature type="compositionally biased region" description="Low complexity" evidence="3">
    <location>
        <begin position="1020"/>
        <end position="1035"/>
    </location>
</feature>
<evidence type="ECO:0000259" key="4">
    <source>
        <dbReference type="PROSITE" id="PS50089"/>
    </source>
</evidence>
<feature type="domain" description="MIB/HERC2" evidence="5">
    <location>
        <begin position="750"/>
        <end position="820"/>
    </location>
</feature>
<feature type="domain" description="MIB/HERC2" evidence="5">
    <location>
        <begin position="645"/>
        <end position="719"/>
    </location>
</feature>
<feature type="compositionally biased region" description="Low complexity" evidence="3">
    <location>
        <begin position="325"/>
        <end position="341"/>
    </location>
</feature>
<keyword evidence="1" id="KW-0863">Zinc-finger</keyword>
<evidence type="ECO:0000256" key="3">
    <source>
        <dbReference type="SAM" id="MobiDB-lite"/>
    </source>
</evidence>
<dbReference type="InterPro" id="IPR013083">
    <property type="entry name" value="Znf_RING/FYVE/PHD"/>
</dbReference>
<dbReference type="PANTHER" id="PTHR24202">
    <property type="entry name" value="E3 UBIQUITIN-PROTEIN LIGASE MIB2"/>
    <property type="match status" value="1"/>
</dbReference>
<feature type="domain" description="MIB/HERC2" evidence="5">
    <location>
        <begin position="944"/>
        <end position="1013"/>
    </location>
</feature>
<dbReference type="Gene3D" id="2.30.30.40">
    <property type="entry name" value="SH3 Domains"/>
    <property type="match status" value="8"/>
</dbReference>
<name>A0ABP0PBH7_9DINO</name>